<evidence type="ECO:0008006" key="2">
    <source>
        <dbReference type="Google" id="ProtNLM"/>
    </source>
</evidence>
<reference evidence="1" key="1">
    <citation type="journal article" date="2023" name="Comput. Struct. Biotechnol. J.">
        <title>Discovery of a novel marine Bacteroidetes with a rich repertoire of carbohydrate-active enzymes.</title>
        <authorList>
            <person name="Chen B."/>
            <person name="Liu G."/>
            <person name="Chen Q."/>
            <person name="Wang H."/>
            <person name="Liu L."/>
            <person name="Tang K."/>
        </authorList>
    </citation>
    <scope>NUCLEOTIDE SEQUENCE</scope>
    <source>
        <strain evidence="1">TK19036</strain>
    </source>
</reference>
<dbReference type="AlphaFoldDB" id="A0AA49GIS2"/>
<protein>
    <recommendedName>
        <fullName evidence="2">CRISPR-associated protein Cas5</fullName>
    </recommendedName>
</protein>
<name>A0AA49GIS2_9BACT</name>
<reference evidence="1" key="2">
    <citation type="journal article" date="2024" name="Antonie Van Leeuwenhoek">
        <title>Roseihalotalea indica gen. nov., sp. nov., a halophilic Bacteroidetes from mesopelagic Southwest Indian Ocean with higher carbohydrate metabolic potential.</title>
        <authorList>
            <person name="Chen B."/>
            <person name="Zhang M."/>
            <person name="Lin D."/>
            <person name="Ye J."/>
            <person name="Tang K."/>
        </authorList>
    </citation>
    <scope>NUCLEOTIDE SEQUENCE</scope>
    <source>
        <strain evidence="1">TK19036</strain>
    </source>
</reference>
<organism evidence="1">
    <name type="scientific">Roseihalotalea indica</name>
    <dbReference type="NCBI Taxonomy" id="2867963"/>
    <lineage>
        <taxon>Bacteria</taxon>
        <taxon>Pseudomonadati</taxon>
        <taxon>Bacteroidota</taxon>
        <taxon>Cytophagia</taxon>
        <taxon>Cytophagales</taxon>
        <taxon>Catalimonadaceae</taxon>
        <taxon>Roseihalotalea</taxon>
    </lineage>
</organism>
<dbReference type="EMBL" id="CP120682">
    <property type="protein sequence ID" value="WKN34414.1"/>
    <property type="molecule type" value="Genomic_DNA"/>
</dbReference>
<accession>A0AA49GIS2</accession>
<sequence length="226" mass="25533">MSFSAIYLPTSLFSLKDSNATNSGAKSLFLPSPYAIKMAILNQAITVGGELEKLERKGSKEFAYVRDAKIDYYISEGSSFCVNNSFVKILKPNRNGDGFAQTVAFREYVHISHPLEIIFDVSGEEAEIFLKQFLHKINYFGKRGCFFQFLKYSDCPNKANVKPFEVHAELSGILQEYDDFDRENKKVSFESVSNFSTKSTVRRKEVLVLPLSSVGSSKSYTVYKVL</sequence>
<gene>
    <name evidence="1" type="ORF">K4G66_18725</name>
</gene>
<proteinExistence type="predicted"/>
<evidence type="ECO:0000313" key="1">
    <source>
        <dbReference type="EMBL" id="WKN34414.1"/>
    </source>
</evidence>